<evidence type="ECO:0000256" key="1">
    <source>
        <dbReference type="SAM" id="Phobius"/>
    </source>
</evidence>
<keyword evidence="1" id="KW-0472">Membrane</keyword>
<keyword evidence="1" id="KW-1133">Transmembrane helix</keyword>
<organism evidence="2 3">
    <name type="scientific">Bradyrhizobium yuanmingense</name>
    <dbReference type="NCBI Taxonomy" id="108015"/>
    <lineage>
        <taxon>Bacteria</taxon>
        <taxon>Pseudomonadati</taxon>
        <taxon>Pseudomonadota</taxon>
        <taxon>Alphaproteobacteria</taxon>
        <taxon>Hyphomicrobiales</taxon>
        <taxon>Nitrobacteraceae</taxon>
        <taxon>Bradyrhizobium</taxon>
    </lineage>
</organism>
<feature type="transmembrane region" description="Helical" evidence="1">
    <location>
        <begin position="12"/>
        <end position="30"/>
    </location>
</feature>
<dbReference type="RefSeq" id="WP_157785279.1">
    <property type="nucleotide sequence ID" value="NZ_JBGBYD010000002.1"/>
</dbReference>
<proteinExistence type="predicted"/>
<dbReference type="Proteomes" id="UP001565474">
    <property type="component" value="Unassembled WGS sequence"/>
</dbReference>
<evidence type="ECO:0000313" key="3">
    <source>
        <dbReference type="Proteomes" id="UP001565474"/>
    </source>
</evidence>
<reference evidence="2 3" key="1">
    <citation type="submission" date="2024-07" db="EMBL/GenBank/DDBJ databases">
        <title>Genomic Encyclopedia of Type Strains, Phase V (KMG-V): Genome sequencing to study the core and pangenomes of soil and plant-associated prokaryotes.</title>
        <authorList>
            <person name="Whitman W."/>
        </authorList>
    </citation>
    <scope>NUCLEOTIDE SEQUENCE [LARGE SCALE GENOMIC DNA]</scope>
    <source>
        <strain evidence="2 3">USDA 222</strain>
    </source>
</reference>
<protein>
    <submittedName>
        <fullName evidence="2">Uncharacterized protein</fullName>
    </submittedName>
</protein>
<keyword evidence="1" id="KW-0812">Transmembrane</keyword>
<gene>
    <name evidence="2" type="ORF">ABH992_004570</name>
</gene>
<evidence type="ECO:0000313" key="2">
    <source>
        <dbReference type="EMBL" id="MEY9472171.1"/>
    </source>
</evidence>
<accession>A0ABV4GJQ2</accession>
<dbReference type="EMBL" id="JBGBZN010000002">
    <property type="protein sequence ID" value="MEY9472171.1"/>
    <property type="molecule type" value="Genomic_DNA"/>
</dbReference>
<keyword evidence="3" id="KW-1185">Reference proteome</keyword>
<sequence length="57" mass="6102">MLANVKIAGRLMVGFGFLLLMTAAIGGYTIHASRSASGSLATVVRQKDHVVEDERIE</sequence>
<name>A0ABV4GJQ2_9BRAD</name>
<comment type="caution">
    <text evidence="2">The sequence shown here is derived from an EMBL/GenBank/DDBJ whole genome shotgun (WGS) entry which is preliminary data.</text>
</comment>